<evidence type="ECO:0000256" key="1">
    <source>
        <dbReference type="SAM" id="SignalP"/>
    </source>
</evidence>
<protein>
    <submittedName>
        <fullName evidence="2">Uncharacterized protein</fullName>
    </submittedName>
</protein>
<feature type="chain" id="PRO_5005799512" evidence="1">
    <location>
        <begin position="21"/>
        <end position="94"/>
    </location>
</feature>
<accession>A0A0M4P8Z9</accession>
<dbReference type="RefSeq" id="WP_053951447.1">
    <property type="nucleotide sequence ID" value="NZ_CP010552.1"/>
</dbReference>
<gene>
    <name evidence="2" type="ORF">SP60_04260</name>
</gene>
<dbReference type="EMBL" id="CP010552">
    <property type="protein sequence ID" value="ALE52497.1"/>
    <property type="molecule type" value="Genomic_DNA"/>
</dbReference>
<dbReference type="OrthoDB" id="9815647at2"/>
<sequence length="94" mass="10510">MNKFKLIASLTVLLPTLASALTTITVHRNDNTQSTCSKICPTVEGCIGKAMEFDRNGGNNGRYKHIVVKHNGRVIMMRDYSSVKNFNNVEGFYK</sequence>
<keyword evidence="1" id="KW-0732">Signal</keyword>
<evidence type="ECO:0000313" key="2">
    <source>
        <dbReference type="EMBL" id="ALE52497.1"/>
    </source>
</evidence>
<evidence type="ECO:0000313" key="3">
    <source>
        <dbReference type="Proteomes" id="UP000058020"/>
    </source>
</evidence>
<dbReference type="KEGG" id="tho:SP60_04260"/>
<dbReference type="Proteomes" id="UP000058020">
    <property type="component" value="Chromosome"/>
</dbReference>
<name>A0A0M4P8Z9_9GAMM</name>
<feature type="signal peptide" evidence="1">
    <location>
        <begin position="1"/>
        <end position="20"/>
    </location>
</feature>
<organism evidence="2 3">
    <name type="scientific">Candidatus Thioglobus autotrophicus</name>
    <dbReference type="NCBI Taxonomy" id="1705394"/>
    <lineage>
        <taxon>Bacteria</taxon>
        <taxon>Pseudomonadati</taxon>
        <taxon>Pseudomonadota</taxon>
        <taxon>Gammaproteobacteria</taxon>
        <taxon>Candidatus Pseudothioglobaceae</taxon>
        <taxon>Candidatus Thioglobus</taxon>
    </lineage>
</organism>
<proteinExistence type="predicted"/>
<keyword evidence="3" id="KW-1185">Reference proteome</keyword>
<reference evidence="2 3" key="1">
    <citation type="journal article" date="2015" name="Genome Announc.">
        <title>Genome Sequence of 'Candidatus Thioglobus autotrophica' Strain EF1, a Chemoautotroph from the SUP05 Clade of Marine Gammaproteobacteria.</title>
        <authorList>
            <person name="Shah V."/>
            <person name="Morris R.M."/>
        </authorList>
    </citation>
    <scope>NUCLEOTIDE SEQUENCE [LARGE SCALE GENOMIC DNA]</scope>
    <source>
        <strain evidence="2 3">EF1</strain>
    </source>
</reference>
<dbReference type="AlphaFoldDB" id="A0A0M4P8Z9"/>